<comment type="caution">
    <text evidence="2">The sequence shown here is derived from an EMBL/GenBank/DDBJ whole genome shotgun (WGS) entry which is preliminary data.</text>
</comment>
<reference evidence="3" key="1">
    <citation type="journal article" date="2019" name="Int. J. Syst. Evol. Microbiol.">
        <title>The Global Catalogue of Microorganisms (GCM) 10K type strain sequencing project: providing services to taxonomists for standard genome sequencing and annotation.</title>
        <authorList>
            <consortium name="The Broad Institute Genomics Platform"/>
            <consortium name="The Broad Institute Genome Sequencing Center for Infectious Disease"/>
            <person name="Wu L."/>
            <person name="Ma J."/>
        </authorList>
    </citation>
    <scope>NUCLEOTIDE SEQUENCE [LARGE SCALE GENOMIC DNA]</scope>
    <source>
        <strain evidence="3">JCM 16908</strain>
    </source>
</reference>
<keyword evidence="1" id="KW-0732">Signal</keyword>
<name>A0ABP7IJY0_9ACTN</name>
<dbReference type="EMBL" id="BAAAZR010000012">
    <property type="protein sequence ID" value="GAA3820229.1"/>
    <property type="molecule type" value="Genomic_DNA"/>
</dbReference>
<feature type="chain" id="PRO_5045631276" description="Lipoprotein" evidence="1">
    <location>
        <begin position="28"/>
        <end position="188"/>
    </location>
</feature>
<evidence type="ECO:0000313" key="2">
    <source>
        <dbReference type="EMBL" id="GAA3820229.1"/>
    </source>
</evidence>
<dbReference type="Proteomes" id="UP001500888">
    <property type="component" value="Unassembled WGS sequence"/>
</dbReference>
<proteinExistence type="predicted"/>
<accession>A0ABP7IJY0</accession>
<gene>
    <name evidence="2" type="ORF">GCM10022226_45790</name>
</gene>
<evidence type="ECO:0000256" key="1">
    <source>
        <dbReference type="SAM" id="SignalP"/>
    </source>
</evidence>
<dbReference type="RefSeq" id="WP_344943687.1">
    <property type="nucleotide sequence ID" value="NZ_BAAAZR010000012.1"/>
</dbReference>
<feature type="signal peptide" evidence="1">
    <location>
        <begin position="1"/>
        <end position="27"/>
    </location>
</feature>
<sequence length="188" mass="20133">MTYRPFVVFAAMAYRPLVIFAAMTVLAGGLAACSSGGEGSPGQSPGPSADASQALEIGRRFARCAREHGYPNFPDPVIDGQKLKYGDGGPQVQEQSRAVGEVPECKAIQDRLRALGDAGSALTAADVDRLKRFAKCMREHGITGWPDPKADGSFPIIGTPLQSDVKSDRSRAAQNACKQYWDRGFRLS</sequence>
<evidence type="ECO:0008006" key="4">
    <source>
        <dbReference type="Google" id="ProtNLM"/>
    </source>
</evidence>
<evidence type="ECO:0000313" key="3">
    <source>
        <dbReference type="Proteomes" id="UP001500888"/>
    </source>
</evidence>
<keyword evidence="3" id="KW-1185">Reference proteome</keyword>
<dbReference type="PROSITE" id="PS51257">
    <property type="entry name" value="PROKAR_LIPOPROTEIN"/>
    <property type="match status" value="1"/>
</dbReference>
<protein>
    <recommendedName>
        <fullName evidence="4">Lipoprotein</fullName>
    </recommendedName>
</protein>
<organism evidence="2 3">
    <name type="scientific">Sphaerisporangium flaviroseum</name>
    <dbReference type="NCBI Taxonomy" id="509199"/>
    <lineage>
        <taxon>Bacteria</taxon>
        <taxon>Bacillati</taxon>
        <taxon>Actinomycetota</taxon>
        <taxon>Actinomycetes</taxon>
        <taxon>Streptosporangiales</taxon>
        <taxon>Streptosporangiaceae</taxon>
        <taxon>Sphaerisporangium</taxon>
    </lineage>
</organism>